<accession>A0AAD6U3N2</accession>
<dbReference type="Proteomes" id="UP001222325">
    <property type="component" value="Unassembled WGS sequence"/>
</dbReference>
<keyword evidence="2" id="KW-1185">Reference proteome</keyword>
<reference evidence="1" key="1">
    <citation type="submission" date="2023-03" db="EMBL/GenBank/DDBJ databases">
        <title>Massive genome expansion in bonnet fungi (Mycena s.s.) driven by repeated elements and novel gene families across ecological guilds.</title>
        <authorList>
            <consortium name="Lawrence Berkeley National Laboratory"/>
            <person name="Harder C.B."/>
            <person name="Miyauchi S."/>
            <person name="Viragh M."/>
            <person name="Kuo A."/>
            <person name="Thoen E."/>
            <person name="Andreopoulos B."/>
            <person name="Lu D."/>
            <person name="Skrede I."/>
            <person name="Drula E."/>
            <person name="Henrissat B."/>
            <person name="Morin E."/>
            <person name="Kohler A."/>
            <person name="Barry K."/>
            <person name="LaButti K."/>
            <person name="Morin E."/>
            <person name="Salamov A."/>
            <person name="Lipzen A."/>
            <person name="Mereny Z."/>
            <person name="Hegedus B."/>
            <person name="Baldrian P."/>
            <person name="Stursova M."/>
            <person name="Weitz H."/>
            <person name="Taylor A."/>
            <person name="Grigoriev I.V."/>
            <person name="Nagy L.G."/>
            <person name="Martin F."/>
            <person name="Kauserud H."/>
        </authorList>
    </citation>
    <scope>NUCLEOTIDE SEQUENCE</scope>
    <source>
        <strain evidence="1">CBHHK173m</strain>
    </source>
</reference>
<comment type="caution">
    <text evidence="1">The sequence shown here is derived from an EMBL/GenBank/DDBJ whole genome shotgun (WGS) entry which is preliminary data.</text>
</comment>
<protein>
    <submittedName>
        <fullName evidence="1">Uncharacterized protein</fullName>
    </submittedName>
</protein>
<gene>
    <name evidence="1" type="ORF">B0H15DRAFT_780046</name>
</gene>
<dbReference type="EMBL" id="JARJCN010000024">
    <property type="protein sequence ID" value="KAJ7089357.1"/>
    <property type="molecule type" value="Genomic_DNA"/>
</dbReference>
<dbReference type="AlphaFoldDB" id="A0AAD6U3N2"/>
<dbReference type="GO" id="GO:0005739">
    <property type="term" value="C:mitochondrion"/>
    <property type="evidence" value="ECO:0007669"/>
    <property type="project" value="InterPro"/>
</dbReference>
<sequence length="84" mass="9219">MNSTVSTTKTPLGRLAVHSTATCSIQATAYGKCILATYTDVTKDVCKEEFTKFATCLRQAVCHSSLRSLPLAQLDGLYQMGRKW</sequence>
<evidence type="ECO:0000313" key="2">
    <source>
        <dbReference type="Proteomes" id="UP001222325"/>
    </source>
</evidence>
<dbReference type="InterPro" id="IPR034595">
    <property type="entry name" value="NDUFAF8"/>
</dbReference>
<organism evidence="1 2">
    <name type="scientific">Mycena belliarum</name>
    <dbReference type="NCBI Taxonomy" id="1033014"/>
    <lineage>
        <taxon>Eukaryota</taxon>
        <taxon>Fungi</taxon>
        <taxon>Dikarya</taxon>
        <taxon>Basidiomycota</taxon>
        <taxon>Agaricomycotina</taxon>
        <taxon>Agaricomycetes</taxon>
        <taxon>Agaricomycetidae</taxon>
        <taxon>Agaricales</taxon>
        <taxon>Marasmiineae</taxon>
        <taxon>Mycenaceae</taxon>
        <taxon>Mycena</taxon>
    </lineage>
</organism>
<proteinExistence type="predicted"/>
<evidence type="ECO:0000313" key="1">
    <source>
        <dbReference type="EMBL" id="KAJ7089357.1"/>
    </source>
</evidence>
<dbReference type="GO" id="GO:0032981">
    <property type="term" value="P:mitochondrial respiratory chain complex I assembly"/>
    <property type="evidence" value="ECO:0007669"/>
    <property type="project" value="InterPro"/>
</dbReference>
<dbReference type="PANTHER" id="PTHR34561:SF1">
    <property type="entry name" value="NADH DEHYDROGENASE [UBIQUINONE] 1 ALPHA SUBCOMPLEX ASSEMBLY FACTOR 8"/>
    <property type="match status" value="1"/>
</dbReference>
<name>A0AAD6U3N2_9AGAR</name>
<dbReference type="PANTHER" id="PTHR34561">
    <property type="entry name" value="NADH DEHYDROGENASE [UBIQUINONE] 1 ALPHA SUBCOMPLEX ASSEMBLY FACTOR 8"/>
    <property type="match status" value="1"/>
</dbReference>